<dbReference type="InParanoid" id="A2EID2"/>
<dbReference type="Proteomes" id="UP000001542">
    <property type="component" value="Unassembled WGS sequence"/>
</dbReference>
<dbReference type="KEGG" id="tva:4765507"/>
<organism evidence="3 4">
    <name type="scientific">Trichomonas vaginalis (strain ATCC PRA-98 / G3)</name>
    <dbReference type="NCBI Taxonomy" id="412133"/>
    <lineage>
        <taxon>Eukaryota</taxon>
        <taxon>Metamonada</taxon>
        <taxon>Parabasalia</taxon>
        <taxon>Trichomonadida</taxon>
        <taxon>Trichomonadidae</taxon>
        <taxon>Trichomonas</taxon>
    </lineage>
</organism>
<evidence type="ECO:0000313" key="3">
    <source>
        <dbReference type="EMBL" id="EAY07614.1"/>
    </source>
</evidence>
<feature type="region of interest" description="Disordered" evidence="2">
    <location>
        <begin position="403"/>
        <end position="427"/>
    </location>
</feature>
<evidence type="ECO:0000256" key="2">
    <source>
        <dbReference type="SAM" id="MobiDB-lite"/>
    </source>
</evidence>
<feature type="coiled-coil region" evidence="1">
    <location>
        <begin position="7073"/>
        <end position="7104"/>
    </location>
</feature>
<reference evidence="3" key="1">
    <citation type="submission" date="2006-10" db="EMBL/GenBank/DDBJ databases">
        <authorList>
            <person name="Amadeo P."/>
            <person name="Zhao Q."/>
            <person name="Wortman J."/>
            <person name="Fraser-Liggett C."/>
            <person name="Carlton J."/>
        </authorList>
    </citation>
    <scope>NUCLEOTIDE SEQUENCE</scope>
    <source>
        <strain evidence="3">G3</strain>
    </source>
</reference>
<dbReference type="VEuPathDB" id="TrichDB:TVAG_334260"/>
<feature type="coiled-coil region" evidence="1">
    <location>
        <begin position="6675"/>
        <end position="6745"/>
    </location>
</feature>
<gene>
    <name evidence="3" type="ORF">TVAG_334260</name>
</gene>
<protein>
    <submittedName>
        <fullName evidence="3">Uncharacterized protein</fullName>
    </submittedName>
</protein>
<feature type="region of interest" description="Disordered" evidence="2">
    <location>
        <begin position="1252"/>
        <end position="1304"/>
    </location>
</feature>
<reference evidence="3" key="2">
    <citation type="journal article" date="2007" name="Science">
        <title>Draft genome sequence of the sexually transmitted pathogen Trichomonas vaginalis.</title>
        <authorList>
            <person name="Carlton J.M."/>
            <person name="Hirt R.P."/>
            <person name="Silva J.C."/>
            <person name="Delcher A.L."/>
            <person name="Schatz M."/>
            <person name="Zhao Q."/>
            <person name="Wortman J.R."/>
            <person name="Bidwell S.L."/>
            <person name="Alsmark U.C.M."/>
            <person name="Besteiro S."/>
            <person name="Sicheritz-Ponten T."/>
            <person name="Noel C.J."/>
            <person name="Dacks J.B."/>
            <person name="Foster P.G."/>
            <person name="Simillion C."/>
            <person name="Van de Peer Y."/>
            <person name="Miranda-Saavedra D."/>
            <person name="Barton G.J."/>
            <person name="Westrop G.D."/>
            <person name="Mueller S."/>
            <person name="Dessi D."/>
            <person name="Fiori P.L."/>
            <person name="Ren Q."/>
            <person name="Paulsen I."/>
            <person name="Zhang H."/>
            <person name="Bastida-Corcuera F.D."/>
            <person name="Simoes-Barbosa A."/>
            <person name="Brown M.T."/>
            <person name="Hayes R.D."/>
            <person name="Mukherjee M."/>
            <person name="Okumura C.Y."/>
            <person name="Schneider R."/>
            <person name="Smith A.J."/>
            <person name="Vanacova S."/>
            <person name="Villalvazo M."/>
            <person name="Haas B.J."/>
            <person name="Pertea M."/>
            <person name="Feldblyum T.V."/>
            <person name="Utterback T.R."/>
            <person name="Shu C.L."/>
            <person name="Osoegawa K."/>
            <person name="de Jong P.J."/>
            <person name="Hrdy I."/>
            <person name="Horvathova L."/>
            <person name="Zubacova Z."/>
            <person name="Dolezal P."/>
            <person name="Malik S.B."/>
            <person name="Logsdon J.M. Jr."/>
            <person name="Henze K."/>
            <person name="Gupta A."/>
            <person name="Wang C.C."/>
            <person name="Dunne R.L."/>
            <person name="Upcroft J.A."/>
            <person name="Upcroft P."/>
            <person name="White O."/>
            <person name="Salzberg S.L."/>
            <person name="Tang P."/>
            <person name="Chiu C.-H."/>
            <person name="Lee Y.-S."/>
            <person name="Embley T.M."/>
            <person name="Coombs G.H."/>
            <person name="Mottram J.C."/>
            <person name="Tachezy J."/>
            <person name="Fraser-Liggett C.M."/>
            <person name="Johnson P.J."/>
        </authorList>
    </citation>
    <scope>NUCLEOTIDE SEQUENCE [LARGE SCALE GENOMIC DNA]</scope>
    <source>
        <strain evidence="3">G3</strain>
    </source>
</reference>
<name>A2EID2_TRIV3</name>
<feature type="region of interest" description="Disordered" evidence="2">
    <location>
        <begin position="271"/>
        <end position="312"/>
    </location>
</feature>
<keyword evidence="4" id="KW-1185">Reference proteome</keyword>
<proteinExistence type="predicted"/>
<accession>A2EID2</accession>
<evidence type="ECO:0000256" key="1">
    <source>
        <dbReference type="SAM" id="Coils"/>
    </source>
</evidence>
<evidence type="ECO:0000313" key="4">
    <source>
        <dbReference type="Proteomes" id="UP000001542"/>
    </source>
</evidence>
<dbReference type="VEuPathDB" id="TrichDB:TVAGG3_0887720"/>
<feature type="compositionally biased region" description="Basic and acidic residues" evidence="2">
    <location>
        <begin position="406"/>
        <end position="415"/>
    </location>
</feature>
<keyword evidence="1" id="KW-0175">Coiled coil</keyword>
<dbReference type="EMBL" id="DS113396">
    <property type="protein sequence ID" value="EAY07614.1"/>
    <property type="molecule type" value="Genomic_DNA"/>
</dbReference>
<dbReference type="OMA" id="KPTEQFY"/>
<feature type="compositionally biased region" description="Polar residues" evidence="2">
    <location>
        <begin position="299"/>
        <end position="312"/>
    </location>
</feature>
<feature type="compositionally biased region" description="Polar residues" evidence="2">
    <location>
        <begin position="279"/>
        <end position="292"/>
    </location>
</feature>
<feature type="compositionally biased region" description="Basic and acidic residues" evidence="2">
    <location>
        <begin position="1273"/>
        <end position="1289"/>
    </location>
</feature>
<sequence length="7114" mass="818654">MDNLLILLIPLLGYAGLNAMLALKRHKRRSSLSNRQFEEDSDGEYCIQDVTEDTESAKISIDSITCRDSPDAILFPSEDNVEIVADHVKIENKSDKPLSSENVYSEIGEHIVPTILSRFLPQINIHFNKIVEQNSQDNNEIIHTDAIVDFAKSNIEITESNQQSFPIIFGKSEEQIIKDHQKSVCNRLTISEVQNEITAIPEENNFTIQSEEVFERKKNFKYSAEDEYVPLSIINRLAFEKFEHINVPYLPFPDYRAIPPVERINISIPPVHHEEDGDQSYSHSASNESQEGYSEESEVTSNVEPTNASQLEKIQPIDVDIEEPSKENVTEQLSQEDINDTSAIDQINPEQDNLNISLLNDINQIQNIDSQHPGNYELYDPFYVKPKYSVQPTQIIFAQPVQTETKSNEPNEGHKSPKSSQNSENDYEEDFDQIHARDVGFEFTTAEIDESSSVETHISAVDQNIVRPLIEISEIDYHQYDNNEDVKIEMSSVLEFSYDNLESQKLLSETTDLLDNSDSNQQNGHIDLMFSSYTEINLPISDEISEIKENVVPIVQSEQAEPEKPIELSISESFGQNIIIQSEIEEIPQKEEIKLEITQNENISIERDIKDLKFEKFDQFNLENQRRKLVLSDNIIEMNLAYSTFQLIQSNFVEFEQIFSDKLKICKQIVELHLPISDAEQGNQLQPSELKETHVDLQDLQENQQESDKFVDQNTLTNLFEPPVLSMSEIENLISVNEGNEKEFVLSDIKNIININDRSNDLSISQIPTFFVIPSIKSETEISQTTLSMSQIESLDEIQLPSDLKYSEVSNFNIKNDNSQFENGLTMTEISNINISPVKSEEQNLSLSSSLFHVFDNNDNQERNVLMISNLEFSQKSDKEEPNLEISNTEINLPNKEDISQILLEISQPEINQKSDKEMTLLQLSQPEFSLQNNNENEAKFLEISQPEFSLQNKSEKFEPFLEISQPEINQKSDKEMTLLQLSQPEFSLQNNNENEEEEEEGEIKERSLMILDDDKNLSLLPEKSEKLNIPEFEISKSVFNTIGFNENKQPIISDIVIYEFNDEKNSQKLTICTEETFDVENNKNELNIDPIIFEYHASISPEIRNVLSPIESFDKDYKQNNLSFSDNSNEFIRIGNETNLLEISNESFFVESKADKIKLETSNVNEKHQFRQMSKLSYSKPSELFFFDPSTLPHYGFEFQSFDSEPIEQKIPEFSFSTALHHKEVTQNETLLSCATVPTYYLYIAPNENQNENEKEKVTISKNPTEENNGEEESHPDKNDTKEANHQENEEENIPENVENNDVVERNNLSVSNNENEFELIMSDVSHQFVEQIPSQLTLVTNIIDHSSFERNPLSTSEIFTEQSLNLVDQNEFYKQKLSISNDCTCIIDLQKPLSLSPISQTLISIQPKQNKFNIKEQEIIEIKPEEKINEEEKQTNIFSEIKLLDTFEVPLREINSKIIKLRDEFYDNSGLQKLLSLNTLHDISLSPEKKVYNLTRYQSETEIIEATIPSLSESQPSHFNFTLSDQVKLEINEISNDFDKENETNKLEVSEMNYQFSDKESKVNLSESFVDEHNFDQNQNDLTTSESNYVFRDSNEVKLEKSGSTHHFFESKPKLSVMKPTEQFYCENDLSTPLRYEIETQSTDKLSPNMKLDNDIYNVSIDLTDERYQLDISNSVYSSFNFGEKEKIKCEISSEEIVNFAEKVQTKLGISTSISSSFTFVPSLNVDKYEIDIENETKEFSVCHNDSIDIVCEEKEVESKDVDKDFNESESEEVKTLNLSIESNEIIDKISSPQNLSITDDINEFEIEARIPQQFSLISQEVANSPSTKRNISILSDVYEFSKSETENVQFSVDSHHIFDQEELTKHNLSITETATEYEKSENNIKFDINSQDIFEKQIEDKQKINLSVDSHDIFEKEQEKFNVSISENKNEFEKQEQNIKLDIDSHDIFEKKEEKFNVSISENKNEFEKQEQNIKLDIDSHDIFEKKEEKQNVSISQEKNEFEVSEQTINLSVDSQNIFEKNEKINLSVNNDLNEFEREEVQKQELSLNSSEIFELNQEKQSLSITKDVNSFEFELQKINLSVDSHNIIDISEKEKPNVSISQEKNEFKVKEMNNNLFVNSNEIFEKNEEKQNLSITDDINEFEKQEQKIKLDINSHDVFEKETEKINLSVNSQEIIDIAMKEEDKEKKQNLSITNHLDEFEVEQQTKEIKYEVNKCEILTIESTRTEFELSKATQFVYIPTQNEFSVSSSTIYEIPTTERNLSLYTNEFVEIPYENVETKSEIYKPTIEFSEDISHKKPETTRKVNLSLNTNNVVELKSEISRPKIDISQELSHEKLENVSNLSLNTNEIVEIPYEVVNLEYSQFDVQFASEEKEIHLEQTKLDEIHIDNEEQKLDLSKSSYFIYSPIINTELSISQQNQFEIENEIKLESSKSLVNERTENKVNFVVSDSTNYESIKTNDSNLMNYKSEPINIISEVKENEINSRDMNFDFTEQKELSITKEKIIDISPTESNRVIQSETFEISKPQLNLVQSEAFYNFSDKPTIKLSSSDSFFNFIEMEKPHLSHLKPTEQFYCQNDEIKYDVSTQSVEEETPEFEISKSSFFNYIPLETEGLSISESKHLTVDNKVDLEMSEMNYDSFDSHEKSNLLTSISQEFVLSEKEIELKFSDMNYDSFTFDSIPNMTTINTEVFNTKSSQEIPTFVTLNSVVGDFIPREIVLRTSSPIIEDLPKINRELTQTNEEIFSSTYYVPVYSIDTSVITEIDQNESITQTNIQKHVYSVINSIVGSIDPVNEEIYHEFTQTNEEIFTNNYTKPAYSVVSSIVGNIDPEKIPELTQTNEEIFTTTSSYSVPSYSTTTSVISEIEPREIVLRSSNVLSNEIIEKKVDLSINSELEPISIIKENHLSLNQNEKIDFVPTKNEFELSKVSYSKVITEEEEEQEIASRDAKFDLSEQKELSNHNEIVFDFVPNQTNKFNLDKFDEISISPKVYLLSHWSSEETEIKSESISFETSNISHFNYQNEENKKEIKLEIGLESFETVSNVVVDYKPKLESFVINDFEIQNEQKLEKYNEIISDISNEQQQLEMSKSVHNHLDLAEKLDLIISDSQTNEISEIKHDFNLISHNPLEIEQTKKKLQISNNDFYVENHNEINLKTIALDSFEIEQAKKVLVENEKKVVELQKVILDSFDIDQTKKIKLDISNNDFFVENQNEINLQTIVLDSFEFEQVNKKLEISNTDFFVENMKNEIKLDTVKFDPFEIEKTKKELSISNNDFSINNEQISVKYETVKFDSFDIINSYSPLLSIVSNDSLYLEKEEKQTKYEKELLESFEVPILQKSLTFISQNSYEIDLPTKNELSISNDINSFNNEQKIVKYETIVLDSFEFPLISQPNEEEKDLAVSYQEKKENPVLSVVSSEVYYIDNQIKSVSLSLIEQKPFEVIHQLPVLELSLSLSNEEVYNEKVLSKHDETIGDIKNETELSFDYSNSVYTSFTNESETKDLLISDSLSNDFTQKPKLSWIREEIFYLETDQDFRYLHNALSLSNANHCQASYVYYENVESQLSLVSMTEPIEILPKEESINNNKLLEISSASQHETEYKPSLTVNSDIDITDIEHNINVELRISGTTSEERTILAHPTLSIEENESSIDLNTEPNNTTFDIVHNESIIDIDSETNNNKSKLDLSDVIVETIEREEHQFELSDHRSIYEQQSIKVCESSVEFIIDQEEKESTKSLIVSQSQDEIDIYSEPTSLEYSTTTYSEFVSRIEKTNEEPTEKKENLSLSVSEINSTNIDYSNQLSVSDVSLIDHSHEPTLSYTINHESIDLLRTIPLDFSSLNSYENDFKQPTLSIYESNNEINIEEQKTKLDISTESSSNFYYSPSLTLKSSVEEVNVESILSTSFGFSEISSKQYTVEEEETSDDSVDFNYSKLDYFRVIGEKFTDHDLKLTLSTNEVYSQEKDKETDKREHNLSVVSQPTEEITSNVVKSELNISSIDSFEVNKQFSSNNEIKSQENIFISSQQQTESFELSKLSTFEYHPDNTNSSFALHNEETMFINNNHKQNNVLNSQPTIFISNDESKKQLDVSTTTSYEKEEEEEKEIVEEFKEDKSHSFVISNENIISYESSLVDRTFNTTNSLVSDIEPREIILRSSSALSNEIIENKVDLLIDTNVFELPKEEIKYEICENESSIFEQIPQEHENVLSDFVHSVDIQENTSVLNVISLEQINIIPEETELLSRDARFDGNENKELSNYNETIFDFVPTNKSSITNFENINISPVSKSYNLSHFNSETEVIEPTSIDFSTSDVTYNIYQINEQRKLSLESNLYNDFVDLTKSKDEKQLEIHNEIITEINILPSDLSISKAVVNIVKPEIVNLSITELEKFSIDNKQNTESSIDNSTISIDPEDKLSLETSELEVHDYNLSEKTNLVQSESNYHFKDSAEIKLSKSESFHHFCSSQPNLSIMKPTEQFYCEKDNYNKFNCEISSEEIVNFAEKVQTKLGISTSISSSFTFVPSLNVDKYEIDIENETKEFSVCHNDSIDIVCEEKEVESKDVDKDFNESESEEVKTLNLSIESNEIIDKISSPQNLSITDDINEFEIEARIPQQFSLISQEVANSPSTKQNISILSDVYEFSKSETENVQFSVDSHDIFDQEELTKHNLSITETATEYEKSENNIKFDINSQDIFEKQIEDKQKINLSVDSHDIFEKEQEKFNVSISEDKNEFEKQEQNIKLDIDSHDIFEKNEEEKQNVSISQEKNEFEVSEQTINLSVDSQNIFEKKEEKINLSVNSQEIIDIAMKEEDEEKKHNLSITNHLDEFEVEQQTKETLHISESLHSTISHEAQLVISGDIDITDLDPHNQPSDENHNLSLEVGDLNVHETVEEQTKEPIKYEVNKCEIASIESTTTEFELSKPSQFVYIPITNEISVSSSTFYEIPTTERKLSLYTNEFVEIPYKNGETKSETIYKPTIEFSEDISHEKPEITRNITIQKPEEQISLQPKVYLLSHYPGNEETVESTEISLNKSKPSHSSYTSEDNNHHYEAASISIDETILSHEVIHDQTKLSINNEVIADNESDSVDFNYSKLDYFRVIGEKFTDHDLKLTLSTNEVYSQDKDKETDKRDHNLSVVSQPTEEITSNVVKSELNISSIDSFEVNKQFSSNNEIKSQENIFISSQQQTESFELSKLSTFEYHPDNTNSSFALHNEETMFINNNHKQNNVLNSQPTIFISNDESKKQLDVSTTTSYEKEEEEEEKEIVEEFKEDKSHSFVISNENIISYESSLVDRTFNTTNSLVSDIEPREIILHSSSALSNEIIENKVDLLIDTNYKQIDIDNEIQLSITKSTDVEISPVTYSSLLSNTYNIVADIEQEEGNFISRDIDIKSPVLSSDNSFEISLNTTHKELISHPIDSVSISPTKKVYLLTHWSGEETDIKHELPHLKQSDLSQFEVTQNFVSKLQLCDLENSFDLMPKQTESSISNLEQLFIDNNKSEKEEFELSEVYHNSISQQDIKETKKLSLSNSMSNEMLKTQKFSFERDEIFYVESLRINKLLEISSASQHETEYKPSLTVNSDIDITDIEHNINVELRISGTTSEERTILAHPTLSIEENESSIDLNTEPNNTTFDIVHNESIIDIDSETNNNKSKLDLSDVIVETIEREEHQFELSDHRSIYEQQSIKVCESSVEFIIDQEEKESTKSLIVSQSQDEIDIYSEPTSLEYSTTTYSEFVSRIEKTNEEPTEKKENLSLSVSEINSTNIDYSNQLSVSDVSLIDHSHEPTLSYTINHESIDLLRTIPLDFSSLNSYENDFKQPTLSIESNNNEINIEEQKVELHKINLSLERNDNEVDLSFEEEDKVKLDLSDVHFQTHEFVPVLSIVQNHEEIEFPRNISKLDLSNDQTFELESTKISNSFTLEKLESQEIVSNINLKLSKQEENEINVESDSPTFELSSISFSTVQPIQQQQNELSYVSSAQIQYSYKPVMNISNLEPIEIKQNNKFVLDETSSLFEVPLISPIYSTKIVFDDFISNEKQIPNLQKQNLVDISIDPTKHSCSIWSENHSIESEEKSFDNSEITYNSFERRMNPLSIFSSQQFDLENQSQRNKISRFVYDYITINKQNKLSLSSTNEEINLIAESTPILDLSISSANEIIDLMSETNLSLSNNNEIIGFIGNSNKLNLSSTEGFDLETETNLMISSVNNEININNEKSFVFISDAVSNEFMKEELTMTMNTNVVADNESESPSFEYSSIDYHILSLDHPKKVKLTVLESNEFERLPNNMNLDISNLIESNIYHTTTFNHQNQEIFDVKSSPQKRETVSQEEIPVFELSECHYRNHSPLPIKYKLISQKDSIINIQNNVNLSICDDKFEFNLSQQEEKKELKISNSTIRDINLYDEKVPPKVSENVVSEQIFNETKLSLSNSEIYQNTPQINSDDEEIPSFTLSSSSYFNNIPQINEPKMIFQISKSDIFDNNENHKDYHPILGLSHVVENNLMVSSSLVENFSQTKTEILNLQNSAPNSFEIGQIGDTSPFIEMMPPLPDIIDLSISHAVINESFYSSKKNSVYDPIICESHFVSLGCDRLNTRESSSLDVDLLVSDPLSLNMERTVNLTQTNSWNFTIEGCEKSNEKVNLFVDNLEIFEREGTSGVSNLLEKAYGKKVKESDSIIDENEKLKMRVEMMKNRYETMKQKFTNSIGQQAEKAQKLEEENAKLEVENMRLKQRNKSLLNQAESKIMKLLKRQNEEKYLPICDISISSFYETEEEQKPTLSVTELNDSSVDIIFKPNSVVVQSVPRQNIILSTVKSQTFERIDRKLAMFHQTGSVTMSSIAPTEDKAFLVVGGQSSYSFVSQLPRLTFDFKHINVLPPEKSFMHMEVLEPIAHIHSEIKRKKYVDANTQKFEVKPESVDICLAVSNLIVIESHNSIALSISARPNAFETDPFAQYFSSPQSFGESIRAPLSPPRRLSKKSPEMIKFVNSPKPIFTPPSSPSQEKKTRTLVISKPNISLSVLKKNSALTVSGLTSYGKSQTDKSLSFGDSFSLSVPIQNIPRVRSFDDEAEEDSMSKDSLIAMLRQRVDGLNQQLSQQIQRESELVEELGRVRRNYAAIISQ</sequence>
<dbReference type="RefSeq" id="XP_001319837.1">
    <property type="nucleotide sequence ID" value="XM_001319802.1"/>
</dbReference>